<keyword evidence="2" id="KW-1185">Reference proteome</keyword>
<protein>
    <submittedName>
        <fullName evidence="1">Uncharacterized protein</fullName>
    </submittedName>
</protein>
<reference evidence="1 2" key="1">
    <citation type="submission" date="2015-03" db="EMBL/GenBank/DDBJ databases">
        <title>RNA-seq based gene annotation and comparative genomics of four Zymoseptoria species reveal species-specific pathogenicity related genes and transposable element activity.</title>
        <authorList>
            <person name="Grandaubert J."/>
            <person name="Bhattacharyya A."/>
            <person name="Stukenbrock E.H."/>
        </authorList>
    </citation>
    <scope>NUCLEOTIDE SEQUENCE [LARGE SCALE GENOMIC DNA]</scope>
    <source>
        <strain evidence="1 2">Zb18110</strain>
    </source>
</reference>
<dbReference type="AlphaFoldDB" id="A0A0F4GHJ0"/>
<proteinExistence type="predicted"/>
<dbReference type="EMBL" id="LAFY01000594">
    <property type="protein sequence ID" value="KJX96748.1"/>
    <property type="molecule type" value="Genomic_DNA"/>
</dbReference>
<sequence length="76" mass="8755">MGQTVRDIAEQLNENAGYAAYDGYHSDMDECFTDEEEDVETVRINGQDVRPRIVPMIELVEERLESIAKEEDSIFK</sequence>
<evidence type="ECO:0000313" key="1">
    <source>
        <dbReference type="EMBL" id="KJX96748.1"/>
    </source>
</evidence>
<gene>
    <name evidence="1" type="ORF">TI39_contig602g00003</name>
</gene>
<accession>A0A0F4GHJ0</accession>
<comment type="caution">
    <text evidence="1">The sequence shown here is derived from an EMBL/GenBank/DDBJ whole genome shotgun (WGS) entry which is preliminary data.</text>
</comment>
<name>A0A0F4GHJ0_9PEZI</name>
<organism evidence="1 2">
    <name type="scientific">Zymoseptoria brevis</name>
    <dbReference type="NCBI Taxonomy" id="1047168"/>
    <lineage>
        <taxon>Eukaryota</taxon>
        <taxon>Fungi</taxon>
        <taxon>Dikarya</taxon>
        <taxon>Ascomycota</taxon>
        <taxon>Pezizomycotina</taxon>
        <taxon>Dothideomycetes</taxon>
        <taxon>Dothideomycetidae</taxon>
        <taxon>Mycosphaerellales</taxon>
        <taxon>Mycosphaerellaceae</taxon>
        <taxon>Zymoseptoria</taxon>
    </lineage>
</organism>
<evidence type="ECO:0000313" key="2">
    <source>
        <dbReference type="Proteomes" id="UP000033647"/>
    </source>
</evidence>
<dbReference type="Proteomes" id="UP000033647">
    <property type="component" value="Unassembled WGS sequence"/>
</dbReference>